<dbReference type="InterPro" id="IPR033467">
    <property type="entry name" value="Tesmin/TSO1-like_CXC"/>
</dbReference>
<evidence type="ECO:0000259" key="4">
    <source>
        <dbReference type="PROSITE" id="PS51634"/>
    </source>
</evidence>
<evidence type="ECO:0000313" key="6">
    <source>
        <dbReference type="Proteomes" id="UP001176940"/>
    </source>
</evidence>
<proteinExistence type="inferred from homology"/>
<sequence>VYLYKNPDAFQPKIGRAKTGYVIPRHTKGCNCKRSGCCKNYCACYEAKILCSTICKCITCKNYEDSPDSKYLGNKQQYADMDSILRTCSSIEVVRATCSCLLARAEIAEREQYSAKFAEQMIIEEFGKCLEQILQKDPE</sequence>
<organism evidence="5 6">
    <name type="scientific">Ranitomeya imitator</name>
    <name type="common">mimic poison frog</name>
    <dbReference type="NCBI Taxonomy" id="111125"/>
    <lineage>
        <taxon>Eukaryota</taxon>
        <taxon>Metazoa</taxon>
        <taxon>Chordata</taxon>
        <taxon>Craniata</taxon>
        <taxon>Vertebrata</taxon>
        <taxon>Euteleostomi</taxon>
        <taxon>Amphibia</taxon>
        <taxon>Batrachia</taxon>
        <taxon>Anura</taxon>
        <taxon>Neobatrachia</taxon>
        <taxon>Hyloidea</taxon>
        <taxon>Dendrobatidae</taxon>
        <taxon>Dendrobatinae</taxon>
        <taxon>Ranitomeya</taxon>
    </lineage>
</organism>
<feature type="domain" description="CRC" evidence="4">
    <location>
        <begin position="1"/>
        <end position="65"/>
    </location>
</feature>
<evidence type="ECO:0000313" key="5">
    <source>
        <dbReference type="EMBL" id="CAJ0944189.1"/>
    </source>
</evidence>
<evidence type="ECO:0000256" key="1">
    <source>
        <dbReference type="ARBA" id="ARBA00004123"/>
    </source>
</evidence>
<feature type="non-terminal residue" evidence="5">
    <location>
        <position position="1"/>
    </location>
</feature>
<dbReference type="EMBL" id="CAUEEQ010022132">
    <property type="protein sequence ID" value="CAJ0944189.1"/>
    <property type="molecule type" value="Genomic_DNA"/>
</dbReference>
<dbReference type="InterPro" id="IPR005172">
    <property type="entry name" value="CRC"/>
</dbReference>
<reference evidence="5" key="1">
    <citation type="submission" date="2023-07" db="EMBL/GenBank/DDBJ databases">
        <authorList>
            <person name="Stuckert A."/>
        </authorList>
    </citation>
    <scope>NUCLEOTIDE SEQUENCE</scope>
</reference>
<evidence type="ECO:0000256" key="3">
    <source>
        <dbReference type="ARBA" id="ARBA00023242"/>
    </source>
</evidence>
<comment type="caution">
    <text evidence="5">The sequence shown here is derived from an EMBL/GenBank/DDBJ whole genome shotgun (WGS) entry which is preliminary data.</text>
</comment>
<protein>
    <recommendedName>
        <fullName evidence="4">CRC domain-containing protein</fullName>
    </recommendedName>
</protein>
<dbReference type="SMART" id="SM01114">
    <property type="entry name" value="CXC"/>
    <property type="match status" value="1"/>
</dbReference>
<keyword evidence="6" id="KW-1185">Reference proteome</keyword>
<dbReference type="PANTHER" id="PTHR12446">
    <property type="entry name" value="TESMIN/TSO1-RELATED"/>
    <property type="match status" value="1"/>
</dbReference>
<comment type="similarity">
    <text evidence="2">Belongs to the lin-54 family.</text>
</comment>
<dbReference type="PROSITE" id="PS51634">
    <property type="entry name" value="CRC"/>
    <property type="match status" value="1"/>
</dbReference>
<keyword evidence="3" id="KW-0539">Nucleus</keyword>
<name>A0ABN9LNE7_9NEOB</name>
<dbReference type="PANTHER" id="PTHR12446:SF22">
    <property type="entry name" value="TESMIN"/>
    <property type="match status" value="1"/>
</dbReference>
<dbReference type="Pfam" id="PF03638">
    <property type="entry name" value="TCR"/>
    <property type="match status" value="1"/>
</dbReference>
<dbReference type="Proteomes" id="UP001176940">
    <property type="component" value="Unassembled WGS sequence"/>
</dbReference>
<gene>
    <name evidence="5" type="ORF">RIMI_LOCUS10291526</name>
</gene>
<comment type="subcellular location">
    <subcellularLocation>
        <location evidence="1">Nucleus</location>
    </subcellularLocation>
</comment>
<accession>A0ABN9LNE7</accession>
<dbReference type="InterPro" id="IPR028307">
    <property type="entry name" value="Lin-54_fam"/>
</dbReference>
<evidence type="ECO:0000256" key="2">
    <source>
        <dbReference type="ARBA" id="ARBA00007267"/>
    </source>
</evidence>